<evidence type="ECO:0000313" key="8">
    <source>
        <dbReference type="Proteomes" id="UP000239563"/>
    </source>
</evidence>
<proteinExistence type="inferred from homology"/>
<evidence type="ECO:0000256" key="2">
    <source>
        <dbReference type="ARBA" id="ARBA00007192"/>
    </source>
</evidence>
<dbReference type="GO" id="GO:0051015">
    <property type="term" value="F:actin filament binding"/>
    <property type="evidence" value="ECO:0007669"/>
    <property type="project" value="TreeGrafter"/>
</dbReference>
<name>A0A2N8UDJ4_9BASI</name>
<evidence type="ECO:0000313" key="7">
    <source>
        <dbReference type="EMBL" id="SJX63057.1"/>
    </source>
</evidence>
<evidence type="ECO:0000256" key="4">
    <source>
        <dbReference type="ARBA" id="ARBA00023203"/>
    </source>
</evidence>
<sequence>MILLGTENIIIRDVLTEKFERPASVDQTFTDFDGVAYHLESTSKAGPLTLSMDIRCWSELVQAGAADVLKREYGAWIRDTVEPEYSITLEFDYAKVPAAGAERDALIASVSLLKRNAMAAPFERAFALQKQLEAAAHENGTTGVPSTGMDIMPINYRDDEAIYVIPSADRVTVVFTTTFKEETDKVLGKVFLQEFVDARRQPSIQNAPQVLYSNREPPLEVRSVAGLNRGDDVGYVTFVLFPRHFANAEVSAATISRIQLFRDYLHYHIKCSKAYMHSRMRHRVAEFLKVLNRAKPELADKERKTASGRTFRRA</sequence>
<comment type="similarity">
    <text evidence="2 6">Belongs to the ARPC2 family.</text>
</comment>
<evidence type="ECO:0000256" key="6">
    <source>
        <dbReference type="RuleBase" id="RU364015"/>
    </source>
</evidence>
<keyword evidence="5 6" id="KW-0206">Cytoskeleton</keyword>
<dbReference type="Proteomes" id="UP000239563">
    <property type="component" value="Chromosome VII"/>
</dbReference>
<dbReference type="InterPro" id="IPR007188">
    <property type="entry name" value="ARPC2"/>
</dbReference>
<comment type="subunit">
    <text evidence="6">Component of the Arp2/3 complex.</text>
</comment>
<dbReference type="AlphaFoldDB" id="A0A2N8UDJ4"/>
<evidence type="ECO:0000256" key="3">
    <source>
        <dbReference type="ARBA" id="ARBA00022490"/>
    </source>
</evidence>
<comment type="subcellular location">
    <subcellularLocation>
        <location evidence="1 6">Cytoplasm</location>
        <location evidence="1 6">Cytoskeleton</location>
    </subcellularLocation>
</comment>
<dbReference type="InterPro" id="IPR034666">
    <property type="entry name" value="ARPC2/4"/>
</dbReference>
<evidence type="ECO:0000256" key="1">
    <source>
        <dbReference type="ARBA" id="ARBA00004245"/>
    </source>
</evidence>
<evidence type="ECO:0000256" key="5">
    <source>
        <dbReference type="ARBA" id="ARBA00023212"/>
    </source>
</evidence>
<dbReference type="GO" id="GO:0005200">
    <property type="term" value="F:structural constituent of cytoskeleton"/>
    <property type="evidence" value="ECO:0007669"/>
    <property type="project" value="TreeGrafter"/>
</dbReference>
<reference evidence="7 8" key="1">
    <citation type="submission" date="2017-02" db="EMBL/GenBank/DDBJ databases">
        <authorList>
            <person name="Peterson S.W."/>
        </authorList>
    </citation>
    <scope>NUCLEOTIDE SEQUENCE [LARGE SCALE GENOMIC DNA]</scope>
    <source>
        <strain evidence="7 8">SRS1_H2-8</strain>
    </source>
</reference>
<dbReference type="GO" id="GO:0030041">
    <property type="term" value="P:actin filament polymerization"/>
    <property type="evidence" value="ECO:0007669"/>
    <property type="project" value="InterPro"/>
</dbReference>
<organism evidence="7 8">
    <name type="scientific">Sporisorium reilianum f. sp. reilianum</name>
    <dbReference type="NCBI Taxonomy" id="72559"/>
    <lineage>
        <taxon>Eukaryota</taxon>
        <taxon>Fungi</taxon>
        <taxon>Dikarya</taxon>
        <taxon>Basidiomycota</taxon>
        <taxon>Ustilaginomycotina</taxon>
        <taxon>Ustilaginomycetes</taxon>
        <taxon>Ustilaginales</taxon>
        <taxon>Ustilaginaceae</taxon>
        <taxon>Sporisorium</taxon>
    </lineage>
</organism>
<dbReference type="Gene3D" id="3.30.1460.20">
    <property type="match status" value="2"/>
</dbReference>
<dbReference type="Pfam" id="PF04045">
    <property type="entry name" value="P34-Arc"/>
    <property type="match status" value="1"/>
</dbReference>
<dbReference type="EMBL" id="LT795060">
    <property type="protein sequence ID" value="SJX63057.1"/>
    <property type="molecule type" value="Genomic_DNA"/>
</dbReference>
<dbReference type="SUPFAM" id="SSF69645">
    <property type="entry name" value="Arp2/3 complex subunits"/>
    <property type="match status" value="2"/>
</dbReference>
<keyword evidence="3 6" id="KW-0963">Cytoplasm</keyword>
<dbReference type="GO" id="GO:0034314">
    <property type="term" value="P:Arp2/3 complex-mediated actin nucleation"/>
    <property type="evidence" value="ECO:0007669"/>
    <property type="project" value="InterPro"/>
</dbReference>
<gene>
    <name evidence="7" type="ORF">SRS1_13882</name>
</gene>
<protein>
    <recommendedName>
        <fullName evidence="6">Arp2/3 complex 34 kDa subunit</fullName>
    </recommendedName>
</protein>
<dbReference type="FunFam" id="3.30.1460.20:FF:000003">
    <property type="entry name" value="Arp2/3 complex 34 kDa subunit"/>
    <property type="match status" value="1"/>
</dbReference>
<comment type="function">
    <text evidence="6">Functions as actin-binding component of the Arp2/3 complex which is involved in regulation of actin polymerization and together with an activating nucleation-promoting factor (NPF) mediates the formation of branched actin networks.</text>
</comment>
<dbReference type="PANTHER" id="PTHR12058:SF0">
    <property type="entry name" value="ACTIN-RELATED PROTEIN 2_3 COMPLEX SUBUNIT 2"/>
    <property type="match status" value="1"/>
</dbReference>
<dbReference type="GO" id="GO:0005885">
    <property type="term" value="C:Arp2/3 protein complex"/>
    <property type="evidence" value="ECO:0007669"/>
    <property type="project" value="InterPro"/>
</dbReference>
<dbReference type="FunFam" id="3.30.1460.20:FF:000005">
    <property type="entry name" value="Arp2/3 complex 34 kDa subunit"/>
    <property type="match status" value="1"/>
</dbReference>
<accession>A0A2N8UDJ4</accession>
<dbReference type="PANTHER" id="PTHR12058">
    <property type="entry name" value="ARP2/3 COMPLEX 34 KDA SUBUNIT"/>
    <property type="match status" value="1"/>
</dbReference>
<keyword evidence="4 6" id="KW-0009">Actin-binding</keyword>